<keyword evidence="3" id="KW-1133">Transmembrane helix</keyword>
<dbReference type="GO" id="GO:0007168">
    <property type="term" value="P:receptor guanylyl cyclase signaling pathway"/>
    <property type="evidence" value="ECO:0007669"/>
    <property type="project" value="TreeGrafter"/>
</dbReference>
<dbReference type="OrthoDB" id="1890790at2759"/>
<keyword evidence="1" id="KW-0547">Nucleotide-binding</keyword>
<feature type="domain" description="Serine-threonine/tyrosine-protein kinase catalytic" evidence="4">
    <location>
        <begin position="92"/>
        <end position="154"/>
    </location>
</feature>
<name>A0A8S3ZNI8_9EUPU</name>
<comment type="caution">
    <text evidence="5">The sequence shown here is derived from an EMBL/GenBank/DDBJ whole genome shotgun (WGS) entry which is preliminary data.</text>
</comment>
<dbReference type="Proteomes" id="UP000678393">
    <property type="component" value="Unassembled WGS sequence"/>
</dbReference>
<accession>A0A8S3ZNI8</accession>
<sequence length="154" mass="17246">ITGGIFSGLVVTAVVVSLLVYRNWRYEQEIEGLLWKIDRSLIQFPEMPADCCNKTSCLCYGHSGSPTCCNAFVMSLESRNSLVRVFSFIGKYKGQTVALKTYNMGTSALSRREKMEMKLMRELLHKNVNTFIGACLEASVLTLVTVYCHKGSLQ</sequence>
<evidence type="ECO:0000256" key="2">
    <source>
        <dbReference type="ARBA" id="ARBA00023239"/>
    </source>
</evidence>
<dbReference type="SUPFAM" id="SSF56112">
    <property type="entry name" value="Protein kinase-like (PK-like)"/>
    <property type="match status" value="1"/>
</dbReference>
<dbReference type="Pfam" id="PF07714">
    <property type="entry name" value="PK_Tyr_Ser-Thr"/>
    <property type="match status" value="1"/>
</dbReference>
<dbReference type="GO" id="GO:0004383">
    <property type="term" value="F:guanylate cyclase activity"/>
    <property type="evidence" value="ECO:0007669"/>
    <property type="project" value="TreeGrafter"/>
</dbReference>
<dbReference type="EMBL" id="CAJHNH020003476">
    <property type="protein sequence ID" value="CAG5129400.1"/>
    <property type="molecule type" value="Genomic_DNA"/>
</dbReference>
<keyword evidence="2" id="KW-0456">Lyase</keyword>
<proteinExistence type="predicted"/>
<evidence type="ECO:0000259" key="4">
    <source>
        <dbReference type="Pfam" id="PF07714"/>
    </source>
</evidence>
<dbReference type="InterPro" id="IPR001245">
    <property type="entry name" value="Ser-Thr/Tyr_kinase_cat_dom"/>
</dbReference>
<dbReference type="InterPro" id="IPR011009">
    <property type="entry name" value="Kinase-like_dom_sf"/>
</dbReference>
<feature type="non-terminal residue" evidence="5">
    <location>
        <position position="1"/>
    </location>
</feature>
<dbReference type="GO" id="GO:0001653">
    <property type="term" value="F:peptide receptor activity"/>
    <property type="evidence" value="ECO:0007669"/>
    <property type="project" value="TreeGrafter"/>
</dbReference>
<reference evidence="5" key="1">
    <citation type="submission" date="2021-04" db="EMBL/GenBank/DDBJ databases">
        <authorList>
            <consortium name="Molecular Ecology Group"/>
        </authorList>
    </citation>
    <scope>NUCLEOTIDE SEQUENCE</scope>
</reference>
<keyword evidence="3" id="KW-0472">Membrane</keyword>
<dbReference type="GO" id="GO:0005886">
    <property type="term" value="C:plasma membrane"/>
    <property type="evidence" value="ECO:0007669"/>
    <property type="project" value="TreeGrafter"/>
</dbReference>
<protein>
    <recommendedName>
        <fullName evidence="4">Serine-threonine/tyrosine-protein kinase catalytic domain-containing protein</fullName>
    </recommendedName>
</protein>
<dbReference type="GO" id="GO:0004016">
    <property type="term" value="F:adenylate cyclase activity"/>
    <property type="evidence" value="ECO:0007669"/>
    <property type="project" value="TreeGrafter"/>
</dbReference>
<evidence type="ECO:0000256" key="1">
    <source>
        <dbReference type="ARBA" id="ARBA00022741"/>
    </source>
</evidence>
<gene>
    <name evidence="5" type="ORF">CUNI_LOCUS14958</name>
</gene>
<dbReference type="AlphaFoldDB" id="A0A8S3ZNI8"/>
<keyword evidence="3" id="KW-0812">Transmembrane</keyword>
<dbReference type="PANTHER" id="PTHR11920:SF335">
    <property type="entry name" value="GUANYLATE CYCLASE"/>
    <property type="match status" value="1"/>
</dbReference>
<evidence type="ECO:0000313" key="5">
    <source>
        <dbReference type="EMBL" id="CAG5129400.1"/>
    </source>
</evidence>
<dbReference type="GO" id="GO:0004672">
    <property type="term" value="F:protein kinase activity"/>
    <property type="evidence" value="ECO:0007669"/>
    <property type="project" value="InterPro"/>
</dbReference>
<feature type="non-terminal residue" evidence="5">
    <location>
        <position position="154"/>
    </location>
</feature>
<dbReference type="Gene3D" id="3.30.200.20">
    <property type="entry name" value="Phosphorylase Kinase, domain 1"/>
    <property type="match status" value="1"/>
</dbReference>
<evidence type="ECO:0000313" key="6">
    <source>
        <dbReference type="Proteomes" id="UP000678393"/>
    </source>
</evidence>
<dbReference type="InterPro" id="IPR050401">
    <property type="entry name" value="Cyclic_nucleotide_synthase"/>
</dbReference>
<dbReference type="PANTHER" id="PTHR11920">
    <property type="entry name" value="GUANYLYL CYCLASE"/>
    <property type="match status" value="1"/>
</dbReference>
<evidence type="ECO:0000256" key="3">
    <source>
        <dbReference type="SAM" id="Phobius"/>
    </source>
</evidence>
<keyword evidence="6" id="KW-1185">Reference proteome</keyword>
<dbReference type="GO" id="GO:0000166">
    <property type="term" value="F:nucleotide binding"/>
    <property type="evidence" value="ECO:0007669"/>
    <property type="project" value="UniProtKB-KW"/>
</dbReference>
<organism evidence="5 6">
    <name type="scientific">Candidula unifasciata</name>
    <dbReference type="NCBI Taxonomy" id="100452"/>
    <lineage>
        <taxon>Eukaryota</taxon>
        <taxon>Metazoa</taxon>
        <taxon>Spiralia</taxon>
        <taxon>Lophotrochozoa</taxon>
        <taxon>Mollusca</taxon>
        <taxon>Gastropoda</taxon>
        <taxon>Heterobranchia</taxon>
        <taxon>Euthyneura</taxon>
        <taxon>Panpulmonata</taxon>
        <taxon>Eupulmonata</taxon>
        <taxon>Stylommatophora</taxon>
        <taxon>Helicina</taxon>
        <taxon>Helicoidea</taxon>
        <taxon>Geomitridae</taxon>
        <taxon>Candidula</taxon>
    </lineage>
</organism>
<feature type="transmembrane region" description="Helical" evidence="3">
    <location>
        <begin position="6"/>
        <end position="24"/>
    </location>
</feature>